<keyword evidence="3" id="KW-1185">Reference proteome</keyword>
<dbReference type="Proteomes" id="UP001457282">
    <property type="component" value="Unassembled WGS sequence"/>
</dbReference>
<evidence type="ECO:0000256" key="1">
    <source>
        <dbReference type="SAM" id="MobiDB-lite"/>
    </source>
</evidence>
<proteinExistence type="predicted"/>
<dbReference type="AlphaFoldDB" id="A0AAW1X9N9"/>
<accession>A0AAW1X9N9</accession>
<feature type="compositionally biased region" description="Polar residues" evidence="1">
    <location>
        <begin position="129"/>
        <end position="148"/>
    </location>
</feature>
<name>A0AAW1X9N9_RUBAR</name>
<sequence length="148" mass="15132">MQAVSNGVTEAPPAQAGVQNLNSIQEEGAEPGQSGRRPDISLQIPPRPAGFSTSRSGKGLLQSQGSSKGSPLSGGLFRGLSFKKKGTLSDGEKSSLLNSDSSTAPQSPIMANSAAAFSWQKCASLPVTPASNFSPSISTPVSARWSSI</sequence>
<comment type="caution">
    <text evidence="2">The sequence shown here is derived from an EMBL/GenBank/DDBJ whole genome shotgun (WGS) entry which is preliminary data.</text>
</comment>
<evidence type="ECO:0000313" key="2">
    <source>
        <dbReference type="EMBL" id="KAK9933646.1"/>
    </source>
</evidence>
<organism evidence="2 3">
    <name type="scientific">Rubus argutus</name>
    <name type="common">Southern blackberry</name>
    <dbReference type="NCBI Taxonomy" id="59490"/>
    <lineage>
        <taxon>Eukaryota</taxon>
        <taxon>Viridiplantae</taxon>
        <taxon>Streptophyta</taxon>
        <taxon>Embryophyta</taxon>
        <taxon>Tracheophyta</taxon>
        <taxon>Spermatophyta</taxon>
        <taxon>Magnoliopsida</taxon>
        <taxon>eudicotyledons</taxon>
        <taxon>Gunneridae</taxon>
        <taxon>Pentapetalae</taxon>
        <taxon>rosids</taxon>
        <taxon>fabids</taxon>
        <taxon>Rosales</taxon>
        <taxon>Rosaceae</taxon>
        <taxon>Rosoideae</taxon>
        <taxon>Rosoideae incertae sedis</taxon>
        <taxon>Rubus</taxon>
    </lineage>
</organism>
<gene>
    <name evidence="2" type="ORF">M0R45_020833</name>
</gene>
<feature type="region of interest" description="Disordered" evidence="1">
    <location>
        <begin position="1"/>
        <end position="108"/>
    </location>
</feature>
<evidence type="ECO:0000313" key="3">
    <source>
        <dbReference type="Proteomes" id="UP001457282"/>
    </source>
</evidence>
<feature type="region of interest" description="Disordered" evidence="1">
    <location>
        <begin position="127"/>
        <end position="148"/>
    </location>
</feature>
<dbReference type="EMBL" id="JBEDUW010000004">
    <property type="protein sequence ID" value="KAK9933646.1"/>
    <property type="molecule type" value="Genomic_DNA"/>
</dbReference>
<protein>
    <submittedName>
        <fullName evidence="2">Uncharacterized protein</fullName>
    </submittedName>
</protein>
<reference evidence="2 3" key="1">
    <citation type="journal article" date="2023" name="G3 (Bethesda)">
        <title>A chromosome-length genome assembly and annotation of blackberry (Rubus argutus, cv. 'Hillquist').</title>
        <authorList>
            <person name="Bruna T."/>
            <person name="Aryal R."/>
            <person name="Dudchenko O."/>
            <person name="Sargent D.J."/>
            <person name="Mead D."/>
            <person name="Buti M."/>
            <person name="Cavallini A."/>
            <person name="Hytonen T."/>
            <person name="Andres J."/>
            <person name="Pham M."/>
            <person name="Weisz D."/>
            <person name="Mascagni F."/>
            <person name="Usai G."/>
            <person name="Natali L."/>
            <person name="Bassil N."/>
            <person name="Fernandez G.E."/>
            <person name="Lomsadze A."/>
            <person name="Armour M."/>
            <person name="Olukolu B."/>
            <person name="Poorten T."/>
            <person name="Britton C."/>
            <person name="Davik J."/>
            <person name="Ashrafi H."/>
            <person name="Aiden E.L."/>
            <person name="Borodovsky M."/>
            <person name="Worthington M."/>
        </authorList>
    </citation>
    <scope>NUCLEOTIDE SEQUENCE [LARGE SCALE GENOMIC DNA]</scope>
    <source>
        <strain evidence="2">PI 553951</strain>
    </source>
</reference>
<feature type="compositionally biased region" description="Polar residues" evidence="1">
    <location>
        <begin position="95"/>
        <end position="108"/>
    </location>
</feature>
<feature type="compositionally biased region" description="Low complexity" evidence="1">
    <location>
        <begin position="56"/>
        <end position="75"/>
    </location>
</feature>